<reference evidence="1 2" key="1">
    <citation type="submission" date="2018-02" db="EMBL/GenBank/DDBJ databases">
        <title>Genome sequence of the basidiomycete white-rot fungus Phlebia centrifuga.</title>
        <authorList>
            <person name="Granchi Z."/>
            <person name="Peng M."/>
            <person name="de Vries R.P."/>
            <person name="Hilden K."/>
            <person name="Makela M.R."/>
            <person name="Grigoriev I."/>
            <person name="Riley R."/>
        </authorList>
    </citation>
    <scope>NUCLEOTIDE SEQUENCE [LARGE SCALE GENOMIC DNA]</scope>
    <source>
        <strain evidence="1 2">FBCC195</strain>
    </source>
</reference>
<comment type="caution">
    <text evidence="1">The sequence shown here is derived from an EMBL/GenBank/DDBJ whole genome shotgun (WGS) entry which is preliminary data.</text>
</comment>
<evidence type="ECO:0000313" key="2">
    <source>
        <dbReference type="Proteomes" id="UP000186601"/>
    </source>
</evidence>
<dbReference type="AlphaFoldDB" id="A0A2R6NFD8"/>
<name>A0A2R6NFD8_9APHY</name>
<gene>
    <name evidence="1" type="ORF">PHLCEN_2v13069</name>
</gene>
<sequence length="61" mass="6249">MSLLPSSTPTCATLILDNKTNSSEYSDNYNAKAEHTMKSRCDGQSGAVGASCSVCTATAGT</sequence>
<organism evidence="1 2">
    <name type="scientific">Hermanssonia centrifuga</name>
    <dbReference type="NCBI Taxonomy" id="98765"/>
    <lineage>
        <taxon>Eukaryota</taxon>
        <taxon>Fungi</taxon>
        <taxon>Dikarya</taxon>
        <taxon>Basidiomycota</taxon>
        <taxon>Agaricomycotina</taxon>
        <taxon>Agaricomycetes</taxon>
        <taxon>Polyporales</taxon>
        <taxon>Meruliaceae</taxon>
        <taxon>Hermanssonia</taxon>
    </lineage>
</organism>
<dbReference type="Proteomes" id="UP000186601">
    <property type="component" value="Unassembled WGS sequence"/>
</dbReference>
<accession>A0A2R6NFD8</accession>
<dbReference type="EMBL" id="MLYV02001295">
    <property type="protein sequence ID" value="PSR71100.1"/>
    <property type="molecule type" value="Genomic_DNA"/>
</dbReference>
<evidence type="ECO:0000313" key="1">
    <source>
        <dbReference type="EMBL" id="PSR71100.1"/>
    </source>
</evidence>
<proteinExistence type="predicted"/>
<keyword evidence="2" id="KW-1185">Reference proteome</keyword>
<protein>
    <submittedName>
        <fullName evidence="1">Uncharacterized protein</fullName>
    </submittedName>
</protein>